<evidence type="ECO:0000313" key="2">
    <source>
        <dbReference type="EMBL" id="MFC6766621.1"/>
    </source>
</evidence>
<keyword evidence="1" id="KW-0812">Transmembrane</keyword>
<dbReference type="InterPro" id="IPR025058">
    <property type="entry name" value="DUF3995"/>
</dbReference>
<feature type="transmembrane region" description="Helical" evidence="1">
    <location>
        <begin position="34"/>
        <end position="54"/>
    </location>
</feature>
<comment type="caution">
    <text evidence="2">The sequence shown here is derived from an EMBL/GenBank/DDBJ whole genome shotgun (WGS) entry which is preliminary data.</text>
</comment>
<evidence type="ECO:0000313" key="3">
    <source>
        <dbReference type="Proteomes" id="UP001596383"/>
    </source>
</evidence>
<accession>A0ABD5SN58</accession>
<name>A0ABD5SN58_9EURY</name>
<sequence length="141" mass="15572">MFVFAAMSFYWALGGTTGLNTVSLGQELAGESWFIMVLWFTGFLKVIGGLLALALVRAWDRWIPRWLLLIAAWGVGVVLLLHGGDFMVQGALTETGIISFSGPATWTSAHWQTFVWGPWWLLGGLIFCLAAWNYQSISAVD</sequence>
<organism evidence="2 3">
    <name type="scientific">Natrinema soli</name>
    <dbReference type="NCBI Taxonomy" id="1930624"/>
    <lineage>
        <taxon>Archaea</taxon>
        <taxon>Methanobacteriati</taxon>
        <taxon>Methanobacteriota</taxon>
        <taxon>Stenosarchaea group</taxon>
        <taxon>Halobacteria</taxon>
        <taxon>Halobacteriales</taxon>
        <taxon>Natrialbaceae</taxon>
        <taxon>Natrinema</taxon>
    </lineage>
</organism>
<keyword evidence="1" id="KW-0472">Membrane</keyword>
<dbReference type="RefSeq" id="WP_273739577.1">
    <property type="nucleotide sequence ID" value="NZ_JAQIVI010000272.1"/>
</dbReference>
<protein>
    <submittedName>
        <fullName evidence="2">DUF3995 domain-containing protein</fullName>
    </submittedName>
</protein>
<proteinExistence type="predicted"/>
<dbReference type="AlphaFoldDB" id="A0ABD5SN58"/>
<dbReference type="EMBL" id="JBHSWV010000272">
    <property type="protein sequence ID" value="MFC6766621.1"/>
    <property type="molecule type" value="Genomic_DNA"/>
</dbReference>
<keyword evidence="3" id="KW-1185">Reference proteome</keyword>
<feature type="transmembrane region" description="Helical" evidence="1">
    <location>
        <begin position="66"/>
        <end position="84"/>
    </location>
</feature>
<dbReference type="Proteomes" id="UP001596383">
    <property type="component" value="Unassembled WGS sequence"/>
</dbReference>
<feature type="transmembrane region" description="Helical" evidence="1">
    <location>
        <begin position="116"/>
        <end position="134"/>
    </location>
</feature>
<dbReference type="Pfam" id="PF13160">
    <property type="entry name" value="DUF3995"/>
    <property type="match status" value="1"/>
</dbReference>
<reference evidence="2 3" key="1">
    <citation type="journal article" date="2019" name="Int. J. Syst. Evol. Microbiol.">
        <title>The Global Catalogue of Microorganisms (GCM) 10K type strain sequencing project: providing services to taxonomists for standard genome sequencing and annotation.</title>
        <authorList>
            <consortium name="The Broad Institute Genomics Platform"/>
            <consortium name="The Broad Institute Genome Sequencing Center for Infectious Disease"/>
            <person name="Wu L."/>
            <person name="Ma J."/>
        </authorList>
    </citation>
    <scope>NUCLEOTIDE SEQUENCE [LARGE SCALE GENOMIC DNA]</scope>
    <source>
        <strain evidence="2 3">LMG 29247</strain>
    </source>
</reference>
<keyword evidence="1" id="KW-1133">Transmembrane helix</keyword>
<evidence type="ECO:0000256" key="1">
    <source>
        <dbReference type="SAM" id="Phobius"/>
    </source>
</evidence>
<gene>
    <name evidence="2" type="ORF">ACFQE6_16975</name>
</gene>